<gene>
    <name evidence="3" type="ORF">MERR_LOCUS9152</name>
</gene>
<dbReference type="InterPro" id="IPR036397">
    <property type="entry name" value="RNaseH_sf"/>
</dbReference>
<reference evidence="3" key="1">
    <citation type="submission" date="2020-01" db="EMBL/GenBank/DDBJ databases">
        <authorList>
            <person name="Mishra B."/>
        </authorList>
    </citation>
    <scope>NUCLEOTIDE SEQUENCE [LARGE SCALE GENOMIC DNA]</scope>
</reference>
<feature type="domain" description="RNase H type-1" evidence="1">
    <location>
        <begin position="534"/>
        <end position="655"/>
    </location>
</feature>
<dbReference type="PANTHER" id="PTHR33116:SF86">
    <property type="entry name" value="REVERSE TRANSCRIPTASE DOMAIN-CONTAINING PROTEIN"/>
    <property type="match status" value="1"/>
</dbReference>
<dbReference type="EMBL" id="CACVBM020000665">
    <property type="protein sequence ID" value="CAA7021917.1"/>
    <property type="molecule type" value="Genomic_DNA"/>
</dbReference>
<dbReference type="InterPro" id="IPR002156">
    <property type="entry name" value="RNaseH_domain"/>
</dbReference>
<dbReference type="Gene3D" id="3.30.420.10">
    <property type="entry name" value="Ribonuclease H-like superfamily/Ribonuclease H"/>
    <property type="match status" value="1"/>
</dbReference>
<dbReference type="InterPro" id="IPR026960">
    <property type="entry name" value="RVT-Znf"/>
</dbReference>
<dbReference type="Pfam" id="PF13456">
    <property type="entry name" value="RVT_3"/>
    <property type="match status" value="1"/>
</dbReference>
<accession>A0A6D2I2F8</accession>
<dbReference type="GO" id="GO:0004523">
    <property type="term" value="F:RNA-DNA hybrid ribonuclease activity"/>
    <property type="evidence" value="ECO:0007669"/>
    <property type="project" value="InterPro"/>
</dbReference>
<evidence type="ECO:0000313" key="4">
    <source>
        <dbReference type="Proteomes" id="UP000467841"/>
    </source>
</evidence>
<keyword evidence="4" id="KW-1185">Reference proteome</keyword>
<dbReference type="InterPro" id="IPR012337">
    <property type="entry name" value="RNaseH-like_sf"/>
</dbReference>
<dbReference type="Proteomes" id="UP000467841">
    <property type="component" value="Unassembled WGS sequence"/>
</dbReference>
<evidence type="ECO:0000313" key="3">
    <source>
        <dbReference type="EMBL" id="CAA7021917.1"/>
    </source>
</evidence>
<dbReference type="OrthoDB" id="1932527at2759"/>
<sequence>MIFCQANSKSCKALMSILKKYEEASGQKINRQKSSITFSAKTSNNVKQQVKNALGIQQEGGNGKYLGLPEHFGRSKKDLFSRIVDRIKQRVQSWSTKRLSSAGKLTMLKSVLAAMPTYTMTCFKLPVSLTKRIQSALTRFWWDGSDDKRKTSWIAWTKLIKSRREGGLGFRDLQCFNDALLAKVSWRILTQPDCLLARVFLRKYCHDTPFLEGGISATALHGLRGICIGRDLLRPYVGKAIGDGKSTRLWDDPWLSLEQQERLLGPPTEATKDMLVVELISPVTKTWDTNKLRDIVPAAEATIMELKPSKLGARDTYIWLPTATREYTAKFGYYERLNQNPEEQYEDQVEQEERYNWLNNIWNIHSSPKMKMFLWKAMNGALPVGENLKARNINTTVRCPHCGEEETTSHLLFHCNFAAQIWRRIPCKSQIEPMSIGDIRTGIELSPSIICLPPTGIGEGPIFPWIAWRIWIARNLLIFERKSQTVEEVVTQAVTYAREWQMAQQTKRKAASPAYTQYRRIGQIPGREWMTCKSDAAWREDTKSAGFGWVISRGNSSNKEEILHQGSDTQRFVRSPLSAEGLAALTRARDLGIKHLVVASDSQQLIKAIKKEFSTKELHGILHEILKLSLDFEKIDFVFISREKNRQADALAKQALIVIEPV</sequence>
<dbReference type="Pfam" id="PF13966">
    <property type="entry name" value="zf-RVT"/>
    <property type="match status" value="1"/>
</dbReference>
<evidence type="ECO:0000259" key="1">
    <source>
        <dbReference type="Pfam" id="PF13456"/>
    </source>
</evidence>
<feature type="domain" description="Reverse transcriptase zinc-binding" evidence="2">
    <location>
        <begin position="343"/>
        <end position="422"/>
    </location>
</feature>
<protein>
    <submittedName>
        <fullName evidence="3">Uncharacterized protein</fullName>
    </submittedName>
</protein>
<comment type="caution">
    <text evidence="3">The sequence shown here is derived from an EMBL/GenBank/DDBJ whole genome shotgun (WGS) entry which is preliminary data.</text>
</comment>
<dbReference type="GO" id="GO:0003676">
    <property type="term" value="F:nucleic acid binding"/>
    <property type="evidence" value="ECO:0007669"/>
    <property type="project" value="InterPro"/>
</dbReference>
<dbReference type="AlphaFoldDB" id="A0A6D2I2F8"/>
<organism evidence="3 4">
    <name type="scientific">Microthlaspi erraticum</name>
    <dbReference type="NCBI Taxonomy" id="1685480"/>
    <lineage>
        <taxon>Eukaryota</taxon>
        <taxon>Viridiplantae</taxon>
        <taxon>Streptophyta</taxon>
        <taxon>Embryophyta</taxon>
        <taxon>Tracheophyta</taxon>
        <taxon>Spermatophyta</taxon>
        <taxon>Magnoliopsida</taxon>
        <taxon>eudicotyledons</taxon>
        <taxon>Gunneridae</taxon>
        <taxon>Pentapetalae</taxon>
        <taxon>rosids</taxon>
        <taxon>malvids</taxon>
        <taxon>Brassicales</taxon>
        <taxon>Brassicaceae</taxon>
        <taxon>Coluteocarpeae</taxon>
        <taxon>Microthlaspi</taxon>
    </lineage>
</organism>
<proteinExistence type="predicted"/>
<evidence type="ECO:0000259" key="2">
    <source>
        <dbReference type="Pfam" id="PF13966"/>
    </source>
</evidence>
<dbReference type="PANTHER" id="PTHR33116">
    <property type="entry name" value="REVERSE TRANSCRIPTASE ZINC-BINDING DOMAIN-CONTAINING PROTEIN-RELATED-RELATED"/>
    <property type="match status" value="1"/>
</dbReference>
<dbReference type="SUPFAM" id="SSF53098">
    <property type="entry name" value="Ribonuclease H-like"/>
    <property type="match status" value="1"/>
</dbReference>
<name>A0A6D2I2F8_9BRAS</name>